<accession>A0A1P8ANK5</accession>
<evidence type="ECO:0000313" key="3">
    <source>
        <dbReference type="EMBL" id="ANM58232.1"/>
    </source>
</evidence>
<evidence type="ECO:0000256" key="1">
    <source>
        <dbReference type="SAM" id="MobiDB-lite"/>
    </source>
</evidence>
<sequence>MKLEEIPMNPMSKREEQGHTYDIKGLSRDQERKLRSSKLSAWRKLGFRSEIAEKRIGGVESNVEQEDVGEMEPENDELDLKSD</sequence>
<gene>
    <name evidence="2 3" type="ordered locus">At1g10395</name>
</gene>
<feature type="region of interest" description="Disordered" evidence="1">
    <location>
        <begin position="58"/>
        <end position="83"/>
    </location>
</feature>
<feature type="compositionally biased region" description="Basic and acidic residues" evidence="1">
    <location>
        <begin position="12"/>
        <end position="30"/>
    </location>
</feature>
<dbReference type="Proteomes" id="UP000006548">
    <property type="component" value="Chromosome 1"/>
</dbReference>
<dbReference type="InParanoid" id="A0A1P8ANK5"/>
<reference evidence="4" key="2">
    <citation type="journal article" date="2017" name="Plant J.">
        <title>Araport11: a complete reannotation of the Arabidopsis thaliana reference genome.</title>
        <authorList>
            <person name="Cheng C.Y."/>
            <person name="Krishnakumar V."/>
            <person name="Chan A.P."/>
            <person name="Thibaud-Nissen F."/>
            <person name="Schobel S."/>
            <person name="Town C.D."/>
        </authorList>
    </citation>
    <scope>GENOME REANNOTATION</scope>
    <source>
        <strain evidence="4">cv. Columbia</strain>
    </source>
</reference>
<dbReference type="TAIR" id="AT1G10395"/>
<evidence type="ECO:0000313" key="2">
    <source>
        <dbReference type="Araport" id="AT1G10395"/>
    </source>
</evidence>
<dbReference type="EMBL" id="CP002684">
    <property type="protein sequence ID" value="ANM58232.1"/>
    <property type="molecule type" value="Genomic_DNA"/>
</dbReference>
<evidence type="ECO:0000313" key="4">
    <source>
        <dbReference type="Proteomes" id="UP000006548"/>
    </source>
</evidence>
<protein>
    <submittedName>
        <fullName evidence="3">Uncharacterized protein</fullName>
    </submittedName>
</protein>
<name>A0A1P8ANK5_ARATH</name>
<feature type="region of interest" description="Disordered" evidence="1">
    <location>
        <begin position="1"/>
        <end position="30"/>
    </location>
</feature>
<reference evidence="3 4" key="1">
    <citation type="journal article" date="2000" name="Nature">
        <title>Sequence and analysis of chromosome 1 of the plant Arabidopsis thaliana.</title>
        <authorList>
            <person name="Theologis A."/>
            <person name="Ecker J.R."/>
            <person name="Palm C.J."/>
            <person name="Federspiel N.A."/>
            <person name="Kaul S."/>
            <person name="White O."/>
            <person name="Alonso J."/>
            <person name="Altafi H."/>
            <person name="Araujo R."/>
            <person name="Bowman C.L."/>
            <person name="Brooks S.Y."/>
            <person name="Buehler E."/>
            <person name="Chan A."/>
            <person name="Chao Q."/>
            <person name="Chen H."/>
            <person name="Cheuk R.F."/>
            <person name="Chin C.W."/>
            <person name="Chung M.K."/>
            <person name="Conn L."/>
            <person name="Conway A.B."/>
            <person name="Conway A.R."/>
            <person name="Creasy T.H."/>
            <person name="Dewar K."/>
            <person name="Dunn P."/>
            <person name="Etgu P."/>
            <person name="Feldblyum T.V."/>
            <person name="Feng J."/>
            <person name="Fong B."/>
            <person name="Fujii C.Y."/>
            <person name="Gill J.E."/>
            <person name="Goldsmith A.D."/>
            <person name="Haas B."/>
            <person name="Hansen N.F."/>
            <person name="Hughes B."/>
            <person name="Huizar L."/>
            <person name="Hunter J.L."/>
            <person name="Jenkins J."/>
            <person name="Johnson-Hopson C."/>
            <person name="Khan S."/>
            <person name="Khaykin E."/>
            <person name="Kim C.J."/>
            <person name="Koo H.L."/>
            <person name="Kremenetskaia I."/>
            <person name="Kurtz D.B."/>
            <person name="Kwan A."/>
            <person name="Lam B."/>
            <person name="Langin-Hooper S."/>
            <person name="Lee A."/>
            <person name="Lee J.M."/>
            <person name="Lenz C.A."/>
            <person name="Li J.H."/>
            <person name="Li Y."/>
            <person name="Lin X."/>
            <person name="Liu S.X."/>
            <person name="Liu Z.A."/>
            <person name="Luros J.S."/>
            <person name="Maiti R."/>
            <person name="Marziali A."/>
            <person name="Militscher J."/>
            <person name="Miranda M."/>
            <person name="Nguyen M."/>
            <person name="Nierman W.C."/>
            <person name="Osborne B.I."/>
            <person name="Pai G."/>
            <person name="Peterson J."/>
            <person name="Pham P.K."/>
            <person name="Rizzo M."/>
            <person name="Rooney T."/>
            <person name="Rowley D."/>
            <person name="Sakano H."/>
            <person name="Salzberg S.L."/>
            <person name="Schwartz J.R."/>
            <person name="Shinn P."/>
            <person name="Southwick A.M."/>
            <person name="Sun H."/>
            <person name="Tallon L.J."/>
            <person name="Tambunga G."/>
            <person name="Toriumi M.J."/>
            <person name="Town C.D."/>
            <person name="Utterback T."/>
            <person name="Van Aken S."/>
            <person name="Vaysberg M."/>
            <person name="Vysotskaia V.S."/>
            <person name="Walker M."/>
            <person name="Wu D."/>
            <person name="Yu G."/>
            <person name="Fraser C.M."/>
            <person name="Venter J.C."/>
            <person name="Davis R.W."/>
        </authorList>
    </citation>
    <scope>NUCLEOTIDE SEQUENCE [LARGE SCALE GENOMIC DNA]</scope>
    <source>
        <strain evidence="4">cv. Columbia</strain>
    </source>
</reference>
<dbReference type="Araport" id="AT1G10395"/>
<dbReference type="GeneID" id="28717229"/>
<proteinExistence type="predicted"/>
<dbReference type="ProteomicsDB" id="211709"/>
<keyword evidence="4" id="KW-1185">Reference proteome</keyword>
<dbReference type="AlphaFoldDB" id="A0A1P8ANK5"/>
<organism evidence="3 4">
    <name type="scientific">Arabidopsis thaliana</name>
    <name type="common">Mouse-ear cress</name>
    <dbReference type="NCBI Taxonomy" id="3702"/>
    <lineage>
        <taxon>Eukaryota</taxon>
        <taxon>Viridiplantae</taxon>
        <taxon>Streptophyta</taxon>
        <taxon>Embryophyta</taxon>
        <taxon>Tracheophyta</taxon>
        <taxon>Spermatophyta</taxon>
        <taxon>Magnoliopsida</taxon>
        <taxon>eudicotyledons</taxon>
        <taxon>Gunneridae</taxon>
        <taxon>Pentapetalae</taxon>
        <taxon>rosids</taxon>
        <taxon>malvids</taxon>
        <taxon>Brassicales</taxon>
        <taxon>Brassicaceae</taxon>
        <taxon>Camelineae</taxon>
        <taxon>Arabidopsis</taxon>
    </lineage>
</organism>
<dbReference type="RefSeq" id="NP_001320683.1">
    <property type="nucleotide sequence ID" value="NM_001331901.1"/>
</dbReference>
<dbReference type="SMR" id="A0A1P8ANK5"/>
<feature type="compositionally biased region" description="Acidic residues" evidence="1">
    <location>
        <begin position="63"/>
        <end position="77"/>
    </location>
</feature>
<dbReference type="KEGG" id="ath:AT1G10395"/>